<gene>
    <name evidence="1" type="ORF">NC661_02265</name>
</gene>
<dbReference type="RefSeq" id="WP_259867407.1">
    <property type="nucleotide sequence ID" value="NZ_JAMQJZ010000001.1"/>
</dbReference>
<dbReference type="InterPro" id="IPR019642">
    <property type="entry name" value="DUF2507"/>
</dbReference>
<organism evidence="1 2">
    <name type="scientific">Aquibacillus koreensis</name>
    <dbReference type="NCBI Taxonomy" id="279446"/>
    <lineage>
        <taxon>Bacteria</taxon>
        <taxon>Bacillati</taxon>
        <taxon>Bacillota</taxon>
        <taxon>Bacilli</taxon>
        <taxon>Bacillales</taxon>
        <taxon>Bacillaceae</taxon>
        <taxon>Aquibacillus</taxon>
    </lineage>
</organism>
<dbReference type="InterPro" id="IPR024096">
    <property type="entry name" value="NO_sig/Golgi_transp_ligand-bd"/>
</dbReference>
<keyword evidence="2" id="KW-1185">Reference proteome</keyword>
<dbReference type="Proteomes" id="UP001145072">
    <property type="component" value="Unassembled WGS sequence"/>
</dbReference>
<evidence type="ECO:0000313" key="1">
    <source>
        <dbReference type="EMBL" id="MDC3419201.1"/>
    </source>
</evidence>
<comment type="caution">
    <text evidence="1">The sequence shown here is derived from an EMBL/GenBank/DDBJ whole genome shotgun (WGS) entry which is preliminary data.</text>
</comment>
<evidence type="ECO:0000313" key="2">
    <source>
        <dbReference type="Proteomes" id="UP001145072"/>
    </source>
</evidence>
<dbReference type="Gene3D" id="3.30.1380.20">
    <property type="entry name" value="Trafficking protein particle complex subunit 3"/>
    <property type="match status" value="1"/>
</dbReference>
<name>A0A9X4AGR5_9BACI</name>
<accession>A0A9X4AGR5</accession>
<dbReference type="SUPFAM" id="SSF111126">
    <property type="entry name" value="Ligand-binding domain in the NO signalling and Golgi transport"/>
    <property type="match status" value="1"/>
</dbReference>
<reference evidence="1" key="1">
    <citation type="submission" date="2022-06" db="EMBL/GenBank/DDBJ databases">
        <title>Aquibacillus sp. a new bacterium isolated from soil saline samples.</title>
        <authorList>
            <person name="Galisteo C."/>
            <person name="De La Haba R."/>
            <person name="Sanchez-Porro C."/>
            <person name="Ventosa A."/>
        </authorList>
    </citation>
    <scope>NUCLEOTIDE SEQUENCE</scope>
    <source>
        <strain evidence="1">JCM 12387</strain>
    </source>
</reference>
<dbReference type="AlphaFoldDB" id="A0A9X4AGR5"/>
<dbReference type="EMBL" id="JAMQJZ010000001">
    <property type="protein sequence ID" value="MDC3419201.1"/>
    <property type="molecule type" value="Genomic_DNA"/>
</dbReference>
<sequence length="144" mass="16574">MAKNIENINLIANKLSTSGSGYDILRYVCLPDLLGKDTNSILYVLGKNLARKLEAKDMNVLVDFFDQLGWGQLTLIKEKRTEIIFELTGDAINNRIANNIEDEYRIESGFLAESIQQIKDIDCECIEEIKRRKQLVEFRVVFTR</sequence>
<proteinExistence type="predicted"/>
<protein>
    <submittedName>
        <fullName evidence="1">YslB family protein</fullName>
    </submittedName>
</protein>
<dbReference type="Pfam" id="PF10702">
    <property type="entry name" value="DUF2507"/>
    <property type="match status" value="1"/>
</dbReference>